<feature type="transmembrane region" description="Helical" evidence="1">
    <location>
        <begin position="12"/>
        <end position="30"/>
    </location>
</feature>
<dbReference type="InterPro" id="IPR008929">
    <property type="entry name" value="Chondroitin_lyas"/>
</dbReference>
<gene>
    <name evidence="2" type="ORF">EQU50_01975</name>
</gene>
<evidence type="ECO:0000313" key="2">
    <source>
        <dbReference type="EMBL" id="RZI46381.1"/>
    </source>
</evidence>
<dbReference type="Proteomes" id="UP000293550">
    <property type="component" value="Unassembled WGS sequence"/>
</dbReference>
<dbReference type="OrthoDB" id="9787373at2"/>
<comment type="caution">
    <text evidence="2">The sequence shown here is derived from an EMBL/GenBank/DDBJ whole genome shotgun (WGS) entry which is preliminary data.</text>
</comment>
<organism evidence="2 3">
    <name type="scientific">Candidatus Finniella inopinata</name>
    <dbReference type="NCBI Taxonomy" id="1696036"/>
    <lineage>
        <taxon>Bacteria</taxon>
        <taxon>Pseudomonadati</taxon>
        <taxon>Pseudomonadota</taxon>
        <taxon>Alphaproteobacteria</taxon>
        <taxon>Holosporales</taxon>
        <taxon>Candidatus Paracaedibacteraceae</taxon>
        <taxon>Candidatus Finniella</taxon>
    </lineage>
</organism>
<dbReference type="SUPFAM" id="SSF48230">
    <property type="entry name" value="Chondroitin AC/alginate lyase"/>
    <property type="match status" value="1"/>
</dbReference>
<dbReference type="Gene3D" id="1.50.10.100">
    <property type="entry name" value="Chondroitin AC/alginate lyase"/>
    <property type="match status" value="1"/>
</dbReference>
<name>A0A4Q7DHH7_9PROT</name>
<keyword evidence="1" id="KW-0812">Transmembrane</keyword>
<evidence type="ECO:0008006" key="4">
    <source>
        <dbReference type="Google" id="ProtNLM"/>
    </source>
</evidence>
<dbReference type="AlphaFoldDB" id="A0A4Q7DHH7"/>
<evidence type="ECO:0000256" key="1">
    <source>
        <dbReference type="SAM" id="Phobius"/>
    </source>
</evidence>
<protein>
    <recommendedName>
        <fullName evidence="4">Heparin-sulfate lyase N-terminal domain-containing protein</fullName>
    </recommendedName>
</protein>
<keyword evidence="1" id="KW-0472">Membrane</keyword>
<evidence type="ECO:0000313" key="3">
    <source>
        <dbReference type="Proteomes" id="UP000293550"/>
    </source>
</evidence>
<dbReference type="RefSeq" id="WP_130153489.1">
    <property type="nucleotide sequence ID" value="NZ_SCFB01000004.1"/>
</dbReference>
<reference evidence="2 3" key="1">
    <citation type="submission" date="2018-10" db="EMBL/GenBank/DDBJ databases">
        <title>An updated phylogeny of the Alphaproteobacteria reveals that the parasitic Rickettsiales and Holosporales have independent origins.</title>
        <authorList>
            <person name="Munoz-Gomez S.A."/>
            <person name="Hess S."/>
            <person name="Burger G."/>
            <person name="Lang B.F."/>
            <person name="Susko E."/>
            <person name="Slamovits C.H."/>
            <person name="Roger A.J."/>
        </authorList>
    </citation>
    <scope>NUCLEOTIDE SEQUENCE [LARGE SCALE GENOMIC DNA]</scope>
    <source>
        <strain evidence="2">HOLO01</strain>
    </source>
</reference>
<dbReference type="EMBL" id="SCFB01000004">
    <property type="protein sequence ID" value="RZI46381.1"/>
    <property type="molecule type" value="Genomic_DNA"/>
</dbReference>
<accession>A0A4Q7DHH7</accession>
<keyword evidence="1" id="KW-1133">Transmembrane helix</keyword>
<sequence>MENRSREMPASFSRNNLLTISIVLWFWWLVTPEIGRVRERIDKILLLLFKARELPGVESWNRFRDFSRISMGLEPHRKTLLKNRKIAGNREIRVVVEWRGGRCGIFGRPFLYAVCPKTPHASEGKNWFKNQPPFLHRKIVLIKSRNFLGRWKRLLQATPLYGLRLMGSTESIPSIVLTDLWPGDSMAGQSLVEGSFKMGDYFVPLKEVSRFLSHSRECPKGFLLFLHSFEWLRDLRTAGTNASRKRARELIKYWIQSHGSWARKNWLEPSWYPEVMGQRIRFWLSLYDFFGATADDEFKRLFFTSLHRQYRYLQNNYKTHTRTDWQHFQALVGLIFATCCLEKTSYRLAVYMKELEKLLSRQLFEDGGHVSRSPKIQFFLLRDLIDMRGVLRSCGVSEPEFLQQAIQHIAPIVRFFRHTSGELAHFSGALNQVDALRLSCHFLSSAMVDRVLSLSDTRSRGGQRCADTGYERLTSKGGVIILNTKPCYSGDQTTDKAFGMVDFEWSVLQRGLVCASDLIFHDASGNIVSLDGEGDSNSWKLETSRHHKDGSHHLWAQLHCHKGGFDLMYEREFYLAADPHDFRGQEKIIFNQEGVAGIRFIFDRSAEIINQSKRSIKIKLSSVSADQPGHIYRLASSGAEQLISYPLQEGKLGVVLMTAVQAHSSKIIKWGFQLAG</sequence>
<proteinExistence type="predicted"/>
<keyword evidence="3" id="KW-1185">Reference proteome</keyword>